<dbReference type="Pfam" id="PF13193">
    <property type="entry name" value="AMP-binding_C"/>
    <property type="match status" value="1"/>
</dbReference>
<evidence type="ECO:0000256" key="1">
    <source>
        <dbReference type="ARBA" id="ARBA00006432"/>
    </source>
</evidence>
<dbReference type="SUPFAM" id="SSF56801">
    <property type="entry name" value="Acetyl-CoA synthetase-like"/>
    <property type="match status" value="1"/>
</dbReference>
<dbReference type="InterPro" id="IPR032387">
    <property type="entry name" value="ACAS_N"/>
</dbReference>
<evidence type="ECO:0000256" key="2">
    <source>
        <dbReference type="ARBA" id="ARBA00022598"/>
    </source>
</evidence>
<sequence length="657" mass="71843">MGNESLANLMTEERRFAPPAEVVADANVTADAYTAAAEDRLGFWAEQARRLSWETEPTEVLDWSNPPFAKWFADGRINVAYNCVDRHVEAGHGDRVALHFEGEPGDSRSLTYAELLREVSQAAHALTELGVEAGDRVAIYMPMIPETVVAMLACARIGAPHSVVFGAFSADALATRIEDADAKVVITSDGGYRRGAPSALKPAVDEALTRPGVAGRVRNVLVVRRTGQDIPWQDGRDLWWHEVTERQPAEHTPQAFDAEHPLFILYTSGTTGKPKGILHTTGGYLTQIAYTHHAVFDLKPETDVYWCTADVGWVTGHSYIVYGPLANGATEVLYEGTPNTPHNGRWWEIVQKYGVTILYTAPTAIRACMKWGDDIPAQFDLSSLRILGSVGEPINPEAWIWYRKHIGADRTPVVDTWWQTETGGIMISPLPGVTLAKPGSAQVPLPGISATVLDDEGNEVPDGSGGYLALTEPWPSMLRTIWGDDQRYLDTYWSRFPGRYFAGDGAKKDDDGDIWLLGRVDDVMLVSGHNISTTEVESALVSHPRIAEAAVVGATDPQTTQAICAFVILRGGADAGDEDGALVEELRKHVAKVLGPIAKPQRILPVEELPKTRSGKIMRRLLRDVAEDRELGDMTTLTDATVMELIQAKLPGASREE</sequence>
<comment type="caution">
    <text evidence="6">Lacks conserved residue(s) required for the propagation of feature annotation.</text>
</comment>
<dbReference type="InterPro" id="IPR025110">
    <property type="entry name" value="AMP-bd_C"/>
</dbReference>
<feature type="binding site" evidence="6">
    <location>
        <position position="519"/>
    </location>
    <ligand>
        <name>ATP</name>
        <dbReference type="ChEBI" id="CHEBI:30616"/>
    </ligand>
</feature>
<dbReference type="InterPro" id="IPR020845">
    <property type="entry name" value="AMP-binding_CS"/>
</dbReference>
<dbReference type="GO" id="GO:0046872">
    <property type="term" value="F:metal ion binding"/>
    <property type="evidence" value="ECO:0007669"/>
    <property type="project" value="UniProtKB-KW"/>
</dbReference>
<dbReference type="EMBL" id="FPAB01000004">
    <property type="protein sequence ID" value="SFS86972.1"/>
    <property type="molecule type" value="Genomic_DNA"/>
</dbReference>
<dbReference type="GO" id="GO:0005524">
    <property type="term" value="F:ATP binding"/>
    <property type="evidence" value="ECO:0007669"/>
    <property type="project" value="UniProtKB-KW"/>
</dbReference>
<dbReference type="STRING" id="1176198.SAMN05444716_104551"/>
<evidence type="ECO:0000259" key="7">
    <source>
        <dbReference type="Pfam" id="PF00501"/>
    </source>
</evidence>
<feature type="modified residue" description="N6-acetyllysine" evidence="6">
    <location>
        <position position="616"/>
    </location>
</feature>
<keyword evidence="4 6" id="KW-0067">ATP-binding</keyword>
<dbReference type="HAMAP" id="MF_01123">
    <property type="entry name" value="Ac_CoA_synth"/>
    <property type="match status" value="1"/>
</dbReference>
<keyword evidence="2 6" id="KW-0436">Ligase</keyword>
<feature type="domain" description="AMP-dependent synthetase/ligase" evidence="7">
    <location>
        <begin position="90"/>
        <end position="473"/>
    </location>
</feature>
<feature type="binding site" evidence="6">
    <location>
        <begin position="193"/>
        <end position="196"/>
    </location>
    <ligand>
        <name>CoA</name>
        <dbReference type="ChEBI" id="CHEBI:57287"/>
    </ligand>
</feature>
<dbReference type="InterPro" id="IPR045851">
    <property type="entry name" value="AMP-bd_C_sf"/>
</dbReference>
<dbReference type="GO" id="GO:0005829">
    <property type="term" value="C:cytosol"/>
    <property type="evidence" value="ECO:0007669"/>
    <property type="project" value="TreeGrafter"/>
</dbReference>
<evidence type="ECO:0000313" key="11">
    <source>
        <dbReference type="Proteomes" id="UP000198873"/>
    </source>
</evidence>
<dbReference type="RefSeq" id="WP_019433995.1">
    <property type="nucleotide sequence ID" value="NZ_CP054938.1"/>
</dbReference>
<feature type="domain" description="AMP-binding enzyme C-terminal" evidence="8">
    <location>
        <begin position="535"/>
        <end position="616"/>
    </location>
</feature>
<dbReference type="FunFam" id="3.40.50.12780:FF:000001">
    <property type="entry name" value="Acetyl-coenzyme A synthetase"/>
    <property type="match status" value="1"/>
</dbReference>
<dbReference type="PANTHER" id="PTHR24095">
    <property type="entry name" value="ACETYL-COENZYME A SYNTHETASE"/>
    <property type="match status" value="1"/>
</dbReference>
<dbReference type="EC" id="6.2.1.1" evidence="6"/>
<evidence type="ECO:0000256" key="4">
    <source>
        <dbReference type="ARBA" id="ARBA00022840"/>
    </source>
</evidence>
<feature type="binding site" evidence="6">
    <location>
        <position position="527"/>
    </location>
    <ligand>
        <name>CoA</name>
        <dbReference type="ChEBI" id="CHEBI:57287"/>
    </ligand>
</feature>
<gene>
    <name evidence="6" type="primary">acsA</name>
    <name evidence="10" type="ORF">SAMN05444716_104551</name>
</gene>
<dbReference type="Pfam" id="PF00501">
    <property type="entry name" value="AMP-binding"/>
    <property type="match status" value="1"/>
</dbReference>
<evidence type="ECO:0000259" key="9">
    <source>
        <dbReference type="Pfam" id="PF16177"/>
    </source>
</evidence>
<feature type="binding site" evidence="6">
    <location>
        <begin position="415"/>
        <end position="420"/>
    </location>
    <ligand>
        <name>ATP</name>
        <dbReference type="ChEBI" id="CHEBI:30616"/>
    </ligand>
</feature>
<keyword evidence="3 6" id="KW-0547">Nucleotide-binding</keyword>
<comment type="similarity">
    <text evidence="1 6">Belongs to the ATP-dependent AMP-binding enzyme family.</text>
</comment>
<evidence type="ECO:0000256" key="3">
    <source>
        <dbReference type="ARBA" id="ARBA00022741"/>
    </source>
</evidence>
<dbReference type="AlphaFoldDB" id="A0A1I6TCQ3"/>
<evidence type="ECO:0000313" key="10">
    <source>
        <dbReference type="EMBL" id="SFS86972.1"/>
    </source>
</evidence>
<feature type="binding site" evidence="6">
    <location>
        <position position="339"/>
    </location>
    <ligand>
        <name>CoA</name>
        <dbReference type="ChEBI" id="CHEBI:57287"/>
    </ligand>
</feature>
<keyword evidence="11" id="KW-1185">Reference proteome</keyword>
<organism evidence="10 11">
    <name type="scientific">Streptomyces harbinensis</name>
    <dbReference type="NCBI Taxonomy" id="1176198"/>
    <lineage>
        <taxon>Bacteria</taxon>
        <taxon>Bacillati</taxon>
        <taxon>Actinomycetota</taxon>
        <taxon>Actinomycetes</taxon>
        <taxon>Kitasatosporales</taxon>
        <taxon>Streptomycetaceae</taxon>
        <taxon>Streptomyces</taxon>
    </lineage>
</organism>
<dbReference type="NCBIfam" id="NF001208">
    <property type="entry name" value="PRK00174.1"/>
    <property type="match status" value="1"/>
</dbReference>
<dbReference type="GO" id="GO:0019427">
    <property type="term" value="P:acetyl-CoA biosynthetic process from acetate"/>
    <property type="evidence" value="ECO:0007669"/>
    <property type="project" value="UniProtKB-UniRule"/>
</dbReference>
<comment type="cofactor">
    <cofactor evidence="6">
        <name>Mg(2+)</name>
        <dbReference type="ChEBI" id="CHEBI:18420"/>
    </cofactor>
</comment>
<feature type="domain" description="Acetyl-coenzyme A synthetase N-terminal" evidence="9">
    <location>
        <begin position="31"/>
        <end position="83"/>
    </location>
</feature>
<feature type="binding site" evidence="6">
    <location>
        <position position="504"/>
    </location>
    <ligand>
        <name>ATP</name>
        <dbReference type="ChEBI" id="CHEBI:30616"/>
    </ligand>
</feature>
<comment type="catalytic activity">
    <reaction evidence="6">
        <text>acetate + ATP + CoA = acetyl-CoA + AMP + diphosphate</text>
        <dbReference type="Rhea" id="RHEA:23176"/>
        <dbReference type="ChEBI" id="CHEBI:30089"/>
        <dbReference type="ChEBI" id="CHEBI:30616"/>
        <dbReference type="ChEBI" id="CHEBI:33019"/>
        <dbReference type="ChEBI" id="CHEBI:57287"/>
        <dbReference type="ChEBI" id="CHEBI:57288"/>
        <dbReference type="ChEBI" id="CHEBI:456215"/>
        <dbReference type="EC" id="6.2.1.1"/>
    </reaction>
</comment>
<keyword evidence="6" id="KW-0479">Metal-binding</keyword>
<protein>
    <recommendedName>
        <fullName evidence="6">Acetyl-coenzyme A synthetase</fullName>
        <shortName evidence="6">AcCoA synthetase</shortName>
        <shortName evidence="6">Acs</shortName>
        <ecNumber evidence="6">6.2.1.1</ecNumber>
    </recommendedName>
    <alternativeName>
        <fullName evidence="6">Acetate--CoA ligase</fullName>
    </alternativeName>
    <alternativeName>
        <fullName evidence="6">Acyl-activating enzyme</fullName>
    </alternativeName>
</protein>
<dbReference type="Gene3D" id="3.30.300.30">
    <property type="match status" value="1"/>
</dbReference>
<feature type="binding site" evidence="6">
    <location>
        <position position="541"/>
    </location>
    <ligand>
        <name>Mg(2+)</name>
        <dbReference type="ChEBI" id="CHEBI:18420"/>
    </ligand>
</feature>
<keyword evidence="6" id="KW-0460">Magnesium</keyword>
<dbReference type="Gene3D" id="3.40.50.12780">
    <property type="entry name" value="N-terminal domain of ligase-like"/>
    <property type="match status" value="1"/>
</dbReference>
<feature type="binding site" evidence="6">
    <location>
        <begin position="391"/>
        <end position="393"/>
    </location>
    <ligand>
        <name>ATP</name>
        <dbReference type="ChEBI" id="CHEBI:30616"/>
    </ligand>
</feature>
<dbReference type="GO" id="GO:0003987">
    <property type="term" value="F:acetate-CoA ligase activity"/>
    <property type="evidence" value="ECO:0007669"/>
    <property type="project" value="UniProtKB-UniRule"/>
</dbReference>
<name>A0A1I6TCQ3_9ACTN</name>
<dbReference type="Pfam" id="PF16177">
    <property type="entry name" value="ACAS_N"/>
    <property type="match status" value="1"/>
</dbReference>
<comment type="PTM">
    <text evidence="6">Acetylated. Deacetylation by the SIR2-homolog deacetylase activates the enzyme.</text>
</comment>
<reference evidence="11" key="1">
    <citation type="submission" date="2016-10" db="EMBL/GenBank/DDBJ databases">
        <authorList>
            <person name="Varghese N."/>
            <person name="Submissions S."/>
        </authorList>
    </citation>
    <scope>NUCLEOTIDE SEQUENCE [LARGE SCALE GENOMIC DNA]</scope>
    <source>
        <strain evidence="11">CGMCC 4.7047</strain>
    </source>
</reference>
<accession>A0A1I6TCQ3</accession>
<dbReference type="InterPro" id="IPR011904">
    <property type="entry name" value="Ac_CoA_lig"/>
</dbReference>
<dbReference type="PROSITE" id="PS00455">
    <property type="entry name" value="AMP_BINDING"/>
    <property type="match status" value="1"/>
</dbReference>
<evidence type="ECO:0000256" key="6">
    <source>
        <dbReference type="HAMAP-Rule" id="MF_01123"/>
    </source>
</evidence>
<feature type="binding site" evidence="6">
    <location>
        <position position="543"/>
    </location>
    <ligand>
        <name>Mg(2+)</name>
        <dbReference type="ChEBI" id="CHEBI:18420"/>
    </ligand>
</feature>
<dbReference type="PANTHER" id="PTHR24095:SF14">
    <property type="entry name" value="ACETYL-COENZYME A SYNTHETASE 1"/>
    <property type="match status" value="1"/>
</dbReference>
<evidence type="ECO:0000256" key="5">
    <source>
        <dbReference type="ARBA" id="ARBA00022990"/>
    </source>
</evidence>
<evidence type="ECO:0000259" key="8">
    <source>
        <dbReference type="Pfam" id="PF13193"/>
    </source>
</evidence>
<dbReference type="CDD" id="cd05966">
    <property type="entry name" value="ACS"/>
    <property type="match status" value="1"/>
</dbReference>
<keyword evidence="5 6" id="KW-0007">Acetylation</keyword>
<dbReference type="InterPro" id="IPR042099">
    <property type="entry name" value="ANL_N_sf"/>
</dbReference>
<dbReference type="NCBIfam" id="TIGR02188">
    <property type="entry name" value="Ac_CoA_lig_AcsA"/>
    <property type="match status" value="1"/>
</dbReference>
<proteinExistence type="inferred from homology"/>
<comment type="function">
    <text evidence="6">Catalyzes the conversion of acetate into acetyl-CoA (AcCoA), an essential intermediate at the junction of anabolic and catabolic pathways. AcsA undergoes a two-step reaction. In the first half reaction, AcsA combines acetate with ATP to form acetyl-adenylate (AcAMP) intermediate. In the second half reaction, it can then transfer the acetyl group from AcAMP to the sulfhydryl group of CoA, forming the product AcCoA.</text>
</comment>
<feature type="binding site" evidence="6">
    <location>
        <position position="546"/>
    </location>
    <ligand>
        <name>Mg(2+)</name>
        <dbReference type="ChEBI" id="CHEBI:18420"/>
    </ligand>
</feature>
<dbReference type="Proteomes" id="UP000198873">
    <property type="component" value="Unassembled WGS sequence"/>
</dbReference>
<dbReference type="GO" id="GO:0016208">
    <property type="term" value="F:AMP binding"/>
    <property type="evidence" value="ECO:0007669"/>
    <property type="project" value="InterPro"/>
</dbReference>
<dbReference type="InterPro" id="IPR000873">
    <property type="entry name" value="AMP-dep_synth/lig_dom"/>
</dbReference>
<feature type="binding site" evidence="6">
    <location>
        <position position="315"/>
    </location>
    <ligand>
        <name>CoA</name>
        <dbReference type="ChEBI" id="CHEBI:57287"/>
    </ligand>
</feature>